<proteinExistence type="predicted"/>
<name>A0A914S3L8_PAREQ</name>
<protein>
    <submittedName>
        <fullName evidence="2">Uncharacterized protein</fullName>
    </submittedName>
</protein>
<reference evidence="2" key="1">
    <citation type="submission" date="2022-11" db="UniProtKB">
        <authorList>
            <consortium name="WormBaseParasite"/>
        </authorList>
    </citation>
    <scope>IDENTIFICATION</scope>
</reference>
<evidence type="ECO:0000313" key="2">
    <source>
        <dbReference type="WBParaSite" id="PEQ_0001292701-mRNA-1"/>
    </source>
</evidence>
<dbReference type="AlphaFoldDB" id="A0A914S3L8"/>
<dbReference type="WBParaSite" id="PEQ_0001292701-mRNA-1">
    <property type="protein sequence ID" value="PEQ_0001292701-mRNA-1"/>
    <property type="gene ID" value="PEQ_0001292701"/>
</dbReference>
<organism evidence="1 2">
    <name type="scientific">Parascaris equorum</name>
    <name type="common">Equine roundworm</name>
    <dbReference type="NCBI Taxonomy" id="6256"/>
    <lineage>
        <taxon>Eukaryota</taxon>
        <taxon>Metazoa</taxon>
        <taxon>Ecdysozoa</taxon>
        <taxon>Nematoda</taxon>
        <taxon>Chromadorea</taxon>
        <taxon>Rhabditida</taxon>
        <taxon>Spirurina</taxon>
        <taxon>Ascaridomorpha</taxon>
        <taxon>Ascaridoidea</taxon>
        <taxon>Ascarididae</taxon>
        <taxon>Parascaris</taxon>
    </lineage>
</organism>
<accession>A0A914S3L8</accession>
<sequence length="105" mass="12057">MDQTVRYIQWGRLLQVRHLLLLDEVVCGARVFPRLFTCRTNLYHCNYSHIVLRVGAGRVGKRQPYTTLESELFVHKSVAAFEGMGGEGLERDLSLGKFRMDDDAK</sequence>
<keyword evidence="1" id="KW-1185">Reference proteome</keyword>
<dbReference type="Proteomes" id="UP000887564">
    <property type="component" value="Unplaced"/>
</dbReference>
<evidence type="ECO:0000313" key="1">
    <source>
        <dbReference type="Proteomes" id="UP000887564"/>
    </source>
</evidence>